<reference evidence="2 3" key="1">
    <citation type="submission" date="2023-06" db="EMBL/GenBank/DDBJ databases">
        <title>Black Yeasts Isolated from many extreme environments.</title>
        <authorList>
            <person name="Coleine C."/>
            <person name="Stajich J.E."/>
            <person name="Selbmann L."/>
        </authorList>
    </citation>
    <scope>NUCLEOTIDE SEQUENCE [LARGE SCALE GENOMIC DNA]</scope>
    <source>
        <strain evidence="2 3">CCFEE 5887</strain>
    </source>
</reference>
<sequence length="147" mass="16939">MAHGDFVYWKGFWNVIDQNTDVEFLSSLVALAQVFSLSILQNAHLVLTPPLSLTQQQRKLLAEAYRTAIDDLAEKHVAKIIEAYSFTEYELDSALARADQTPYEALLDGARKSEMNNMQHLWPMMVDTRRIWRRVEAEKQGEQQAKL</sequence>
<evidence type="ECO:0000313" key="3">
    <source>
        <dbReference type="Proteomes" id="UP001345827"/>
    </source>
</evidence>
<dbReference type="Proteomes" id="UP001345827">
    <property type="component" value="Unassembled WGS sequence"/>
</dbReference>
<dbReference type="GO" id="GO:0006635">
    <property type="term" value="P:fatty acid beta-oxidation"/>
    <property type="evidence" value="ECO:0007669"/>
    <property type="project" value="InterPro"/>
</dbReference>
<proteinExistence type="predicted"/>
<dbReference type="InterPro" id="IPR002655">
    <property type="entry name" value="Acyl-CoA_oxidase_C"/>
</dbReference>
<dbReference type="GO" id="GO:0003997">
    <property type="term" value="F:acyl-CoA oxidase activity"/>
    <property type="evidence" value="ECO:0007669"/>
    <property type="project" value="InterPro"/>
</dbReference>
<comment type="caution">
    <text evidence="2">The sequence shown here is derived from an EMBL/GenBank/DDBJ whole genome shotgun (WGS) entry which is preliminary data.</text>
</comment>
<dbReference type="EMBL" id="JAXLQG010000015">
    <property type="protein sequence ID" value="KAK5532492.1"/>
    <property type="molecule type" value="Genomic_DNA"/>
</dbReference>
<dbReference type="SUPFAM" id="SSF47203">
    <property type="entry name" value="Acyl-CoA dehydrogenase C-terminal domain-like"/>
    <property type="match status" value="1"/>
</dbReference>
<dbReference type="AlphaFoldDB" id="A0AAV9Q2F4"/>
<gene>
    <name evidence="2" type="ORF">LTR25_008025</name>
</gene>
<dbReference type="InterPro" id="IPR036250">
    <property type="entry name" value="AcylCo_DH-like_C"/>
</dbReference>
<evidence type="ECO:0000259" key="1">
    <source>
        <dbReference type="Pfam" id="PF01756"/>
    </source>
</evidence>
<dbReference type="GO" id="GO:0005777">
    <property type="term" value="C:peroxisome"/>
    <property type="evidence" value="ECO:0007669"/>
    <property type="project" value="InterPro"/>
</dbReference>
<dbReference type="Pfam" id="PF01756">
    <property type="entry name" value="ACOX"/>
    <property type="match status" value="1"/>
</dbReference>
<feature type="domain" description="Acyl-CoA oxidase C-terminal" evidence="1">
    <location>
        <begin position="2"/>
        <end position="119"/>
    </location>
</feature>
<evidence type="ECO:0000313" key="2">
    <source>
        <dbReference type="EMBL" id="KAK5532492.1"/>
    </source>
</evidence>
<organism evidence="2 3">
    <name type="scientific">Vermiconidia calcicola</name>
    <dbReference type="NCBI Taxonomy" id="1690605"/>
    <lineage>
        <taxon>Eukaryota</taxon>
        <taxon>Fungi</taxon>
        <taxon>Dikarya</taxon>
        <taxon>Ascomycota</taxon>
        <taxon>Pezizomycotina</taxon>
        <taxon>Dothideomycetes</taxon>
        <taxon>Dothideomycetidae</taxon>
        <taxon>Mycosphaerellales</taxon>
        <taxon>Extremaceae</taxon>
        <taxon>Vermiconidia</taxon>
    </lineage>
</organism>
<name>A0AAV9Q2F4_9PEZI</name>
<protein>
    <recommendedName>
        <fullName evidence="1">Acyl-CoA oxidase C-terminal domain-containing protein</fullName>
    </recommendedName>
</protein>
<accession>A0AAV9Q2F4</accession>
<keyword evidence="3" id="KW-1185">Reference proteome</keyword>